<reference evidence="4" key="5">
    <citation type="submission" date="2018-04" db="UniProtKB">
        <authorList>
            <consortium name="EnsemblFungi"/>
        </authorList>
    </citation>
    <scope>IDENTIFICATION</scope>
    <source>
        <strain evidence="4">R3-111a-1</strain>
    </source>
</reference>
<dbReference type="Proteomes" id="UP000006039">
    <property type="component" value="Unassembled WGS sequence"/>
</dbReference>
<reference evidence="4" key="4">
    <citation type="journal article" date="2015" name="G3 (Bethesda)">
        <title>Genome sequences of three phytopathogenic species of the Magnaporthaceae family of fungi.</title>
        <authorList>
            <person name="Okagaki L.H."/>
            <person name="Nunes C.C."/>
            <person name="Sailsbery J."/>
            <person name="Clay B."/>
            <person name="Brown D."/>
            <person name="John T."/>
            <person name="Oh Y."/>
            <person name="Young N."/>
            <person name="Fitzgerald M."/>
            <person name="Haas B.J."/>
            <person name="Zeng Q."/>
            <person name="Young S."/>
            <person name="Adiconis X."/>
            <person name="Fan L."/>
            <person name="Levin J.Z."/>
            <person name="Mitchell T.K."/>
            <person name="Okubara P.A."/>
            <person name="Farman M.L."/>
            <person name="Kohn L.M."/>
            <person name="Birren B."/>
            <person name="Ma L.-J."/>
            <person name="Dean R.A."/>
        </authorList>
    </citation>
    <scope>NUCLEOTIDE SEQUENCE</scope>
    <source>
        <strain evidence="4">R3-111a-1</strain>
    </source>
</reference>
<feature type="chain" id="PRO_5015094846" evidence="2">
    <location>
        <begin position="20"/>
        <end position="199"/>
    </location>
</feature>
<evidence type="ECO:0000256" key="2">
    <source>
        <dbReference type="SAM" id="SignalP"/>
    </source>
</evidence>
<reference evidence="3" key="2">
    <citation type="submission" date="2010-07" db="EMBL/GenBank/DDBJ databases">
        <authorList>
            <consortium name="The Broad Institute Genome Sequencing Platform"/>
            <consortium name="Broad Institute Genome Sequencing Center for Infectious Disease"/>
            <person name="Ma L.-J."/>
            <person name="Dead R."/>
            <person name="Young S."/>
            <person name="Zeng Q."/>
            <person name="Koehrsen M."/>
            <person name="Alvarado L."/>
            <person name="Berlin A."/>
            <person name="Chapman S.B."/>
            <person name="Chen Z."/>
            <person name="Freedman E."/>
            <person name="Gellesch M."/>
            <person name="Goldberg J."/>
            <person name="Griggs A."/>
            <person name="Gujja S."/>
            <person name="Heilman E.R."/>
            <person name="Heiman D."/>
            <person name="Hepburn T."/>
            <person name="Howarth C."/>
            <person name="Jen D."/>
            <person name="Larson L."/>
            <person name="Mehta T."/>
            <person name="Neiman D."/>
            <person name="Pearson M."/>
            <person name="Roberts A."/>
            <person name="Saif S."/>
            <person name="Shea T."/>
            <person name="Shenoy N."/>
            <person name="Sisk P."/>
            <person name="Stolte C."/>
            <person name="Sykes S."/>
            <person name="Walk T."/>
            <person name="White J."/>
            <person name="Yandava C."/>
            <person name="Haas B."/>
            <person name="Nusbaum C."/>
            <person name="Birren B."/>
        </authorList>
    </citation>
    <scope>NUCLEOTIDE SEQUENCE</scope>
    <source>
        <strain evidence="3">R3-111a-1</strain>
    </source>
</reference>
<keyword evidence="5" id="KW-1185">Reference proteome</keyword>
<evidence type="ECO:0000313" key="4">
    <source>
        <dbReference type="EnsemblFungi" id="EJT73730"/>
    </source>
</evidence>
<keyword evidence="2" id="KW-0732">Signal</keyword>
<evidence type="ECO:0000313" key="5">
    <source>
        <dbReference type="Proteomes" id="UP000006039"/>
    </source>
</evidence>
<feature type="compositionally biased region" description="Basic and acidic residues" evidence="1">
    <location>
        <begin position="156"/>
        <end position="169"/>
    </location>
</feature>
<reference evidence="3" key="3">
    <citation type="submission" date="2010-09" db="EMBL/GenBank/DDBJ databases">
        <title>Annotation of Gaeumannomyces graminis var. tritici R3-111a-1.</title>
        <authorList>
            <consortium name="The Broad Institute Genome Sequencing Platform"/>
            <person name="Ma L.-J."/>
            <person name="Dead R."/>
            <person name="Young S.K."/>
            <person name="Zeng Q."/>
            <person name="Gargeya S."/>
            <person name="Fitzgerald M."/>
            <person name="Haas B."/>
            <person name="Abouelleil A."/>
            <person name="Alvarado L."/>
            <person name="Arachchi H.M."/>
            <person name="Berlin A."/>
            <person name="Brown A."/>
            <person name="Chapman S.B."/>
            <person name="Chen Z."/>
            <person name="Dunbar C."/>
            <person name="Freedman E."/>
            <person name="Gearin G."/>
            <person name="Gellesch M."/>
            <person name="Goldberg J."/>
            <person name="Griggs A."/>
            <person name="Gujja S."/>
            <person name="Heiman D."/>
            <person name="Howarth C."/>
            <person name="Larson L."/>
            <person name="Lui A."/>
            <person name="MacDonald P.J.P."/>
            <person name="Mehta T."/>
            <person name="Montmayeur A."/>
            <person name="Murphy C."/>
            <person name="Neiman D."/>
            <person name="Pearson M."/>
            <person name="Priest M."/>
            <person name="Roberts A."/>
            <person name="Saif S."/>
            <person name="Shea T."/>
            <person name="Shenoy N."/>
            <person name="Sisk P."/>
            <person name="Stolte C."/>
            <person name="Sykes S."/>
            <person name="Yandava C."/>
            <person name="Wortman J."/>
            <person name="Nusbaum C."/>
            <person name="Birren B."/>
        </authorList>
    </citation>
    <scope>NUCLEOTIDE SEQUENCE</scope>
    <source>
        <strain evidence="3">R3-111a-1</strain>
    </source>
</reference>
<dbReference type="EnsemblFungi" id="EJT73730">
    <property type="protein sequence ID" value="EJT73730"/>
    <property type="gene ID" value="GGTG_07586"/>
</dbReference>
<dbReference type="AlphaFoldDB" id="J3P238"/>
<dbReference type="VEuPathDB" id="FungiDB:GGTG_07586"/>
<dbReference type="GeneID" id="20348044"/>
<reference evidence="5" key="1">
    <citation type="submission" date="2010-07" db="EMBL/GenBank/DDBJ databases">
        <title>The genome sequence of Gaeumannomyces graminis var. tritici strain R3-111a-1.</title>
        <authorList>
            <consortium name="The Broad Institute Genome Sequencing Platform"/>
            <person name="Ma L.-J."/>
            <person name="Dead R."/>
            <person name="Young S."/>
            <person name="Zeng Q."/>
            <person name="Koehrsen M."/>
            <person name="Alvarado L."/>
            <person name="Berlin A."/>
            <person name="Chapman S.B."/>
            <person name="Chen Z."/>
            <person name="Freedman E."/>
            <person name="Gellesch M."/>
            <person name="Goldberg J."/>
            <person name="Griggs A."/>
            <person name="Gujja S."/>
            <person name="Heilman E.R."/>
            <person name="Heiman D."/>
            <person name="Hepburn T."/>
            <person name="Howarth C."/>
            <person name="Jen D."/>
            <person name="Larson L."/>
            <person name="Mehta T."/>
            <person name="Neiman D."/>
            <person name="Pearson M."/>
            <person name="Roberts A."/>
            <person name="Saif S."/>
            <person name="Shea T."/>
            <person name="Shenoy N."/>
            <person name="Sisk P."/>
            <person name="Stolte C."/>
            <person name="Sykes S."/>
            <person name="Walk T."/>
            <person name="White J."/>
            <person name="Yandava C."/>
            <person name="Haas B."/>
            <person name="Nusbaum C."/>
            <person name="Birren B."/>
        </authorList>
    </citation>
    <scope>NUCLEOTIDE SEQUENCE [LARGE SCALE GENOMIC DNA]</scope>
    <source>
        <strain evidence="5">R3-111a-1</strain>
    </source>
</reference>
<feature type="compositionally biased region" description="Low complexity" evidence="1">
    <location>
        <begin position="142"/>
        <end position="155"/>
    </location>
</feature>
<feature type="signal peptide" evidence="2">
    <location>
        <begin position="1"/>
        <end position="19"/>
    </location>
</feature>
<evidence type="ECO:0000256" key="1">
    <source>
        <dbReference type="SAM" id="MobiDB-lite"/>
    </source>
</evidence>
<dbReference type="HOGENOM" id="CLU_1372287_0_0_1"/>
<dbReference type="RefSeq" id="XP_009223674.1">
    <property type="nucleotide sequence ID" value="XM_009225410.1"/>
</dbReference>
<name>J3P238_GAET3</name>
<accession>J3P238</accession>
<feature type="region of interest" description="Disordered" evidence="1">
    <location>
        <begin position="123"/>
        <end position="199"/>
    </location>
</feature>
<proteinExistence type="predicted"/>
<sequence>MHVTKIVQAAALLTAGARASSAPASQDSSLEARGVAADMFKFNWHVPKVPTWKELQEPTPRNKKIKESQDKQVAAAAAAKAAAAEGKKATRRSVDRSLEARGVAADMFKFNWHIPKVPTWKELQEPTPRNKKIKESQDKQVAAAKAKAAAAAEGTKATEEKKPTRRSIESDEESKQEEGVEVKRGVAWSAGTQRREPGI</sequence>
<protein>
    <submittedName>
        <fullName evidence="3 4">Uncharacterized protein</fullName>
    </submittedName>
</protein>
<dbReference type="eggNOG" id="ENOG502RNED">
    <property type="taxonomic scope" value="Eukaryota"/>
</dbReference>
<evidence type="ECO:0000313" key="3">
    <source>
        <dbReference type="EMBL" id="EJT73730.1"/>
    </source>
</evidence>
<gene>
    <name evidence="4" type="primary">20348044</name>
    <name evidence="3" type="ORF">GGTG_07586</name>
</gene>
<dbReference type="EMBL" id="GL385398">
    <property type="protein sequence ID" value="EJT73730.1"/>
    <property type="molecule type" value="Genomic_DNA"/>
</dbReference>
<organism evidence="3">
    <name type="scientific">Gaeumannomyces tritici (strain R3-111a-1)</name>
    <name type="common">Wheat and barley take-all root rot fungus</name>
    <name type="synonym">Gaeumannomyces graminis var. tritici</name>
    <dbReference type="NCBI Taxonomy" id="644352"/>
    <lineage>
        <taxon>Eukaryota</taxon>
        <taxon>Fungi</taxon>
        <taxon>Dikarya</taxon>
        <taxon>Ascomycota</taxon>
        <taxon>Pezizomycotina</taxon>
        <taxon>Sordariomycetes</taxon>
        <taxon>Sordariomycetidae</taxon>
        <taxon>Magnaporthales</taxon>
        <taxon>Magnaporthaceae</taxon>
        <taxon>Gaeumannomyces</taxon>
    </lineage>
</organism>
<dbReference type="OrthoDB" id="10597694at2759"/>